<dbReference type="Pfam" id="PF15608">
    <property type="entry name" value="PELOTA_1"/>
    <property type="match status" value="1"/>
</dbReference>
<evidence type="ECO:0000256" key="1">
    <source>
        <dbReference type="SAM" id="MobiDB-lite"/>
    </source>
</evidence>
<evidence type="ECO:0000259" key="3">
    <source>
        <dbReference type="Pfam" id="PF15608"/>
    </source>
</evidence>
<accession>A0A3E0VGG5</accession>
<protein>
    <submittedName>
        <fullName evidence="4">Uncharacterized protein</fullName>
    </submittedName>
</protein>
<dbReference type="EMBL" id="NBWZ01000001">
    <property type="protein sequence ID" value="RFA07967.1"/>
    <property type="molecule type" value="Genomic_DNA"/>
</dbReference>
<feature type="region of interest" description="Disordered" evidence="1">
    <location>
        <begin position="1"/>
        <end position="129"/>
    </location>
</feature>
<feature type="compositionally biased region" description="Low complexity" evidence="1">
    <location>
        <begin position="64"/>
        <end position="101"/>
    </location>
</feature>
<evidence type="ECO:0000313" key="5">
    <source>
        <dbReference type="Proteomes" id="UP000256486"/>
    </source>
</evidence>
<dbReference type="AlphaFoldDB" id="A0A3E0VGG5"/>
<dbReference type="InterPro" id="IPR028157">
    <property type="entry name" value="PELOTA_dom"/>
</dbReference>
<name>A0A3E0VGG5_9MICO</name>
<dbReference type="Proteomes" id="UP000256486">
    <property type="component" value="Unassembled WGS sequence"/>
</dbReference>
<dbReference type="OrthoDB" id="1663315at2"/>
<feature type="compositionally biased region" description="Pro residues" evidence="1">
    <location>
        <begin position="52"/>
        <end position="63"/>
    </location>
</feature>
<feature type="compositionally biased region" description="Basic residues" evidence="1">
    <location>
        <begin position="1"/>
        <end position="26"/>
    </location>
</feature>
<comment type="caution">
    <text evidence="4">The sequence shown here is derived from an EMBL/GenBank/DDBJ whole genome shotgun (WGS) entry which is preliminary data.</text>
</comment>
<evidence type="ECO:0000313" key="4">
    <source>
        <dbReference type="EMBL" id="RFA07967.1"/>
    </source>
</evidence>
<keyword evidence="5" id="KW-1185">Reference proteome</keyword>
<feature type="domain" description="PELOTA RNA-binding" evidence="3">
    <location>
        <begin position="412"/>
        <end position="491"/>
    </location>
</feature>
<dbReference type="InterPro" id="IPR011215">
    <property type="entry name" value="StiP_N"/>
</dbReference>
<gene>
    <name evidence="4" type="ORF">B7R54_01105</name>
</gene>
<dbReference type="Pfam" id="PF11202">
    <property type="entry name" value="StiP"/>
    <property type="match status" value="1"/>
</dbReference>
<evidence type="ECO:0000259" key="2">
    <source>
        <dbReference type="Pfam" id="PF11202"/>
    </source>
</evidence>
<proteinExistence type="predicted"/>
<sequence>MSVRRDRVRPRARRRPRPDARRRRCGRGSPPRDRPRLRRTHPPRGAGHPVSPTDPQPPTPGAPATPAGPATPGAPATPAGPATPAAPATPAGPATRGAPATPAAPTPGEPTNTAGPATPLPTPLTGPAFGSYSADDVTWLLKDLGDAQLEAPAAERERDIQSGRANYAETLPVEYVPSAEYQQLFAEALARSSRRVAVAVGVVTELVLAARGGRPVLVSLARAGTPIGILMKRWAERMHGIEVPHLTMSIVRGVGLDQTALRYLASTFDPARIMFVDGWTGKGAIARELTAALALFAETDGTVFGDDLAVLADPGHCVSIFGTRDDYLIPSACLNSTVSGLVSRTVFNRELIGPNDFHGAKFYEGLRGDDVSAVFLDSIGAHFGDEAVRAEVAAGVAEAEAETRAGDRTPSWEGWRAVERISADYGIDNVNLVKPGVGETTRVLLRRVPWKILVRPGARDDIAHVLLLAEQRGVPIEEVDDLPYSCVGLINPLATAGPQRTSAGADQ</sequence>
<organism evidence="4 5">
    <name type="scientific">Subtercola boreus</name>
    <dbReference type="NCBI Taxonomy" id="120213"/>
    <lineage>
        <taxon>Bacteria</taxon>
        <taxon>Bacillati</taxon>
        <taxon>Actinomycetota</taxon>
        <taxon>Actinomycetes</taxon>
        <taxon>Micrococcales</taxon>
        <taxon>Microbacteriaceae</taxon>
        <taxon>Subtercola</taxon>
    </lineage>
</organism>
<reference evidence="4 5" key="1">
    <citation type="submission" date="2017-04" db="EMBL/GenBank/DDBJ databases">
        <title>Comparative genome analysis of Subtercola boreus.</title>
        <authorList>
            <person name="Cho Y.-J."/>
            <person name="Cho A."/>
            <person name="Kim O.-S."/>
            <person name="Lee J.-I."/>
        </authorList>
    </citation>
    <scope>NUCLEOTIDE SEQUENCE [LARGE SCALE GENOMIC DNA]</scope>
    <source>
        <strain evidence="4 5">K300</strain>
    </source>
</reference>
<feature type="domain" description="Cysteine protease StiP N-terminal" evidence="2">
    <location>
        <begin position="130"/>
        <end position="379"/>
    </location>
</feature>